<dbReference type="HOGENOM" id="CLU_062372_0_0_2"/>
<reference evidence="3 4" key="1">
    <citation type="journal article" date="2005" name="Genome Res.">
        <title>Complete genome sequence of the hyperthermophilic archaeon Thermococcus kodakaraensis KOD1 and comparison with Pyrococcus genomes.</title>
        <authorList>
            <person name="Fukui T."/>
            <person name="Atomi H."/>
            <person name="Kanai T."/>
            <person name="Matsumi R."/>
            <person name="Fujiwara S."/>
            <person name="Imanaka T."/>
        </authorList>
    </citation>
    <scope>NUCLEOTIDE SEQUENCE [LARGE SCALE GENOMIC DNA]</scope>
    <source>
        <strain evidence="4">ATCC BAA-918 / JCM 12380 / KOD1</strain>
    </source>
</reference>
<protein>
    <submittedName>
        <fullName evidence="3">SSV1 integrase homolog, C-fragment</fullName>
    </submittedName>
</protein>
<dbReference type="eggNOG" id="arCOG01244">
    <property type="taxonomic scope" value="Archaea"/>
</dbReference>
<evidence type="ECO:0000313" key="4">
    <source>
        <dbReference type="Proteomes" id="UP000000536"/>
    </source>
</evidence>
<dbReference type="GO" id="GO:0003677">
    <property type="term" value="F:DNA binding"/>
    <property type="evidence" value="ECO:0007669"/>
    <property type="project" value="InterPro"/>
</dbReference>
<dbReference type="GO" id="GO:0006310">
    <property type="term" value="P:DNA recombination"/>
    <property type="evidence" value="ECO:0007669"/>
    <property type="project" value="UniProtKB-KW"/>
</dbReference>
<evidence type="ECO:0000313" key="3">
    <source>
        <dbReference type="EMBL" id="BAD84262.1"/>
    </source>
</evidence>
<dbReference type="Proteomes" id="UP000000536">
    <property type="component" value="Chromosome"/>
</dbReference>
<proteinExistence type="predicted"/>
<dbReference type="PhylomeDB" id="Q5JEI2"/>
<organism evidence="3 4">
    <name type="scientific">Thermococcus kodakarensis (strain ATCC BAA-918 / JCM 12380 / KOD1)</name>
    <name type="common">Pyrococcus kodakaraensis (strain KOD1)</name>
    <dbReference type="NCBI Taxonomy" id="69014"/>
    <lineage>
        <taxon>Archaea</taxon>
        <taxon>Methanobacteriati</taxon>
        <taxon>Methanobacteriota</taxon>
        <taxon>Thermococci</taxon>
        <taxon>Thermococcales</taxon>
        <taxon>Thermococcaceae</taxon>
        <taxon>Thermococcus</taxon>
    </lineage>
</organism>
<dbReference type="InterPro" id="IPR011010">
    <property type="entry name" value="DNA_brk_join_enz"/>
</dbReference>
<dbReference type="AlphaFoldDB" id="Q5JEI2"/>
<dbReference type="Gene3D" id="1.10.443.10">
    <property type="entry name" value="Intergrase catalytic core"/>
    <property type="match status" value="1"/>
</dbReference>
<keyword evidence="1" id="KW-0233">DNA recombination</keyword>
<dbReference type="PATRIC" id="fig|69014.16.peg.75"/>
<sequence length="297" mass="34500">MKLCSAKFLWWARGDSNPGPPPCEGSLNDCWDTYKGQFAEWLSHRIARTTMKDYISALERFFGRHTIRDIKGLKVSLQQENYNEKIVKGLRNFVNFLLDEGLINEGTAALFKKPLTFKRGTPRQVFISNEELREAYIELTKHYGKEAEVLFKLLAFTGLRLKHIVKMLNTYDPQKLVIVNEKVARYPMAEHGKGTKRAFWAYMPADFARSLERMSITYFQAQPRTTYKRVSASTVRKWFSTFLAQRKVSMEVIDFIQGRAPRSVLERHYLNLTVLADEAYAKVVDDLRKVLEGQTHD</sequence>
<dbReference type="Pfam" id="PF16795">
    <property type="entry name" value="Phage_integr_3"/>
    <property type="match status" value="1"/>
</dbReference>
<dbReference type="EnsemblBacteria" id="BAD84262">
    <property type="protein sequence ID" value="BAD84262"/>
    <property type="gene ID" value="TK0073"/>
</dbReference>
<gene>
    <name evidence="3" type="ordered locus">TK0073</name>
</gene>
<dbReference type="GO" id="GO:0015074">
    <property type="term" value="P:DNA integration"/>
    <property type="evidence" value="ECO:0007669"/>
    <property type="project" value="InterPro"/>
</dbReference>
<keyword evidence="4" id="KW-1185">Reference proteome</keyword>
<evidence type="ECO:0000259" key="2">
    <source>
        <dbReference type="Pfam" id="PF16795"/>
    </source>
</evidence>
<name>Q5JEI2_THEKO</name>
<evidence type="ECO:0000256" key="1">
    <source>
        <dbReference type="ARBA" id="ARBA00023172"/>
    </source>
</evidence>
<dbReference type="SUPFAM" id="SSF56349">
    <property type="entry name" value="DNA breaking-rejoining enzymes"/>
    <property type="match status" value="1"/>
</dbReference>
<dbReference type="InParanoid" id="Q5JEI2"/>
<dbReference type="KEGG" id="tko:TK0073"/>
<dbReference type="EMBL" id="AP006878">
    <property type="protein sequence ID" value="BAD84262.1"/>
    <property type="molecule type" value="Genomic_DNA"/>
</dbReference>
<accession>Q5JEI2</accession>
<feature type="domain" description="Integrase SSV1 C-terminal" evidence="2">
    <location>
        <begin position="124"/>
        <end position="286"/>
    </location>
</feature>
<dbReference type="InterPro" id="IPR031857">
    <property type="entry name" value="Integrase_SSV1_C"/>
</dbReference>
<dbReference type="InterPro" id="IPR013762">
    <property type="entry name" value="Integrase-like_cat_sf"/>
</dbReference>